<keyword evidence="4" id="KW-0479">Metal-binding</keyword>
<dbReference type="GO" id="GO:0050660">
    <property type="term" value="F:flavin adenine dinucleotide binding"/>
    <property type="evidence" value="ECO:0007669"/>
    <property type="project" value="TreeGrafter"/>
</dbReference>
<evidence type="ECO:0000256" key="8">
    <source>
        <dbReference type="ARBA" id="ARBA00023014"/>
    </source>
</evidence>
<dbReference type="Pfam" id="PF00970">
    <property type="entry name" value="FAD_binding_6"/>
    <property type="match status" value="1"/>
</dbReference>
<evidence type="ECO:0000313" key="12">
    <source>
        <dbReference type="Proteomes" id="UP000552864"/>
    </source>
</evidence>
<dbReference type="InterPro" id="IPR050415">
    <property type="entry name" value="MRET"/>
</dbReference>
<dbReference type="SUPFAM" id="SSF54292">
    <property type="entry name" value="2Fe-2S ferredoxin-like"/>
    <property type="match status" value="1"/>
</dbReference>
<evidence type="ECO:0000259" key="9">
    <source>
        <dbReference type="PROSITE" id="PS51085"/>
    </source>
</evidence>
<keyword evidence="12" id="KW-1185">Reference proteome</keyword>
<keyword evidence="3" id="KW-0001">2Fe-2S</keyword>
<comment type="caution">
    <text evidence="11">The sequence shown here is derived from an EMBL/GenBank/DDBJ whole genome shotgun (WGS) entry which is preliminary data.</text>
</comment>
<dbReference type="GO" id="GO:0046872">
    <property type="term" value="F:metal ion binding"/>
    <property type="evidence" value="ECO:0007669"/>
    <property type="project" value="UniProtKB-KW"/>
</dbReference>
<dbReference type="InterPro" id="IPR008333">
    <property type="entry name" value="Cbr1-like_FAD-bd_dom"/>
</dbReference>
<keyword evidence="8" id="KW-0411">Iron-sulfur</keyword>
<keyword evidence="2" id="KW-0285">Flavoprotein</keyword>
<dbReference type="InterPro" id="IPR001709">
    <property type="entry name" value="Flavoprot_Pyr_Nucl_cyt_Rdtase"/>
</dbReference>
<dbReference type="InterPro" id="IPR012675">
    <property type="entry name" value="Beta-grasp_dom_sf"/>
</dbReference>
<keyword evidence="5" id="KW-0274">FAD</keyword>
<dbReference type="Pfam" id="PF00111">
    <property type="entry name" value="Fer2"/>
    <property type="match status" value="1"/>
</dbReference>
<accession>A0A847S264</accession>
<evidence type="ECO:0000256" key="1">
    <source>
        <dbReference type="ARBA" id="ARBA00001974"/>
    </source>
</evidence>
<dbReference type="InterPro" id="IPR039261">
    <property type="entry name" value="FNR_nucleotide-bd"/>
</dbReference>
<evidence type="ECO:0000256" key="4">
    <source>
        <dbReference type="ARBA" id="ARBA00022723"/>
    </source>
</evidence>
<dbReference type="Proteomes" id="UP000552864">
    <property type="component" value="Unassembled WGS sequence"/>
</dbReference>
<comment type="cofactor">
    <cofactor evidence="1">
        <name>FAD</name>
        <dbReference type="ChEBI" id="CHEBI:57692"/>
    </cofactor>
</comment>
<reference evidence="11 12" key="1">
    <citation type="submission" date="2020-04" db="EMBL/GenBank/DDBJ databases">
        <authorList>
            <person name="Yin C."/>
        </authorList>
    </citation>
    <scope>NUCLEOTIDE SEQUENCE [LARGE SCALE GENOMIC DNA]</scope>
    <source>
        <strain evidence="11 12">Ak56</strain>
    </source>
</reference>
<proteinExistence type="predicted"/>
<dbReference type="PROSITE" id="PS00197">
    <property type="entry name" value="2FE2S_FER_1"/>
    <property type="match status" value="1"/>
</dbReference>
<dbReference type="InterPro" id="IPR001041">
    <property type="entry name" value="2Fe-2S_ferredoxin-type"/>
</dbReference>
<dbReference type="CDD" id="cd00207">
    <property type="entry name" value="fer2"/>
    <property type="match status" value="1"/>
</dbReference>
<dbReference type="SUPFAM" id="SSF63380">
    <property type="entry name" value="Riboflavin synthase domain-like"/>
    <property type="match status" value="1"/>
</dbReference>
<dbReference type="PRINTS" id="PR00410">
    <property type="entry name" value="PHEHYDRXLASE"/>
</dbReference>
<dbReference type="InterPro" id="IPR001433">
    <property type="entry name" value="OxRdtase_FAD/NAD-bd"/>
</dbReference>
<evidence type="ECO:0000313" key="11">
    <source>
        <dbReference type="EMBL" id="NLR77400.1"/>
    </source>
</evidence>
<dbReference type="Pfam" id="PF00175">
    <property type="entry name" value="NAD_binding_1"/>
    <property type="match status" value="1"/>
</dbReference>
<keyword evidence="7" id="KW-0408">Iron</keyword>
<feature type="domain" description="2Fe-2S ferredoxin-type" evidence="9">
    <location>
        <begin position="255"/>
        <end position="344"/>
    </location>
</feature>
<dbReference type="PANTHER" id="PTHR47354:SF8">
    <property type="entry name" value="1,2-PHENYLACETYL-COA EPOXIDASE, SUBUNIT E"/>
    <property type="match status" value="1"/>
</dbReference>
<dbReference type="InterPro" id="IPR017938">
    <property type="entry name" value="Riboflavin_synthase-like_b-brl"/>
</dbReference>
<evidence type="ECO:0000256" key="6">
    <source>
        <dbReference type="ARBA" id="ARBA00023002"/>
    </source>
</evidence>
<dbReference type="Gene3D" id="3.10.20.30">
    <property type="match status" value="1"/>
</dbReference>
<evidence type="ECO:0000256" key="7">
    <source>
        <dbReference type="ARBA" id="ARBA00023004"/>
    </source>
</evidence>
<feature type="domain" description="FAD-binding FR-type" evidence="10">
    <location>
        <begin position="1"/>
        <end position="98"/>
    </location>
</feature>
<dbReference type="CDD" id="cd06214">
    <property type="entry name" value="PA_degradation_oxidoreductase_like"/>
    <property type="match status" value="1"/>
</dbReference>
<dbReference type="InterPro" id="IPR006058">
    <property type="entry name" value="2Fe2S_fd_BS"/>
</dbReference>
<dbReference type="Gene3D" id="3.40.50.80">
    <property type="entry name" value="Nucleotide-binding domain of ferredoxin-NADP reductase (FNR) module"/>
    <property type="match status" value="1"/>
</dbReference>
<keyword evidence="6" id="KW-0560">Oxidoreductase</keyword>
<organism evidence="11 12">
    <name type="scientific">Chitinophaga eiseniae</name>
    <dbReference type="NCBI Taxonomy" id="634771"/>
    <lineage>
        <taxon>Bacteria</taxon>
        <taxon>Pseudomonadati</taxon>
        <taxon>Bacteroidota</taxon>
        <taxon>Chitinophagia</taxon>
        <taxon>Chitinophagales</taxon>
        <taxon>Chitinophagaceae</taxon>
        <taxon>Chitinophaga</taxon>
    </lineage>
</organism>
<evidence type="ECO:0000256" key="3">
    <source>
        <dbReference type="ARBA" id="ARBA00022714"/>
    </source>
</evidence>
<evidence type="ECO:0000256" key="2">
    <source>
        <dbReference type="ARBA" id="ARBA00022630"/>
    </source>
</evidence>
<name>A0A847S264_9BACT</name>
<dbReference type="InterPro" id="IPR036010">
    <property type="entry name" value="2Fe-2S_ferredoxin-like_sf"/>
</dbReference>
<dbReference type="Gene3D" id="2.40.30.10">
    <property type="entry name" value="Translation factors"/>
    <property type="match status" value="1"/>
</dbReference>
<dbReference type="PROSITE" id="PS51085">
    <property type="entry name" value="2FE2S_FER_2"/>
    <property type="match status" value="1"/>
</dbReference>
<evidence type="ECO:0000259" key="10">
    <source>
        <dbReference type="PROSITE" id="PS51384"/>
    </source>
</evidence>
<dbReference type="AlphaFoldDB" id="A0A847S264"/>
<evidence type="ECO:0000256" key="5">
    <source>
        <dbReference type="ARBA" id="ARBA00022827"/>
    </source>
</evidence>
<dbReference type="PRINTS" id="PR00371">
    <property type="entry name" value="FPNCR"/>
</dbReference>
<dbReference type="PROSITE" id="PS51384">
    <property type="entry name" value="FAD_FR"/>
    <property type="match status" value="1"/>
</dbReference>
<dbReference type="GO" id="GO:0051537">
    <property type="term" value="F:2 iron, 2 sulfur cluster binding"/>
    <property type="evidence" value="ECO:0007669"/>
    <property type="project" value="UniProtKB-KW"/>
</dbReference>
<dbReference type="RefSeq" id="WP_168736803.1">
    <property type="nucleotide sequence ID" value="NZ_JABAHZ010000001.1"/>
</dbReference>
<dbReference type="InterPro" id="IPR017927">
    <property type="entry name" value="FAD-bd_FR_type"/>
</dbReference>
<sequence length="344" mass="37562">MIWQTAQVIQQTANTITIIFDTQGESFSYKPGQFIQLTLTINGAPVTRSYSLSAVPGGHPAITVKRVPDGVMSNYILDHASQIRQWQVAGPHGTFTPTAATYQARHVVLLAGGSGITPLYTIACSLLTEAPDTRITIIYASRSTDEIIFSKELDALQARYPQRLYVFHALSAATEVNTPGHLKGRLSKLVTRKLIQQAVTNPHDQVHYFICGPEGLMTMHQEMLTALQVAPDNIFMEWFAPGVTNNDTVLPNETQEVLLHFFEQTNLLDVDAGQTILQAALDDLIPLPFSCQGGTCGICSAKLTSGKVTMRQNYALRPSDIADGMILLCQSYPLTADVTVVVGE</sequence>
<dbReference type="GO" id="GO:0016491">
    <property type="term" value="F:oxidoreductase activity"/>
    <property type="evidence" value="ECO:0007669"/>
    <property type="project" value="UniProtKB-KW"/>
</dbReference>
<dbReference type="EMBL" id="JABAHZ010000001">
    <property type="protein sequence ID" value="NLR77400.1"/>
    <property type="molecule type" value="Genomic_DNA"/>
</dbReference>
<gene>
    <name evidence="11" type="ORF">HGH91_02120</name>
</gene>
<protein>
    <submittedName>
        <fullName evidence="11">Ferredoxin--NADP reductase</fullName>
    </submittedName>
</protein>
<dbReference type="PANTHER" id="PTHR47354">
    <property type="entry name" value="NADH OXIDOREDUCTASE HCR"/>
    <property type="match status" value="1"/>
</dbReference>
<dbReference type="SUPFAM" id="SSF52343">
    <property type="entry name" value="Ferredoxin reductase-like, C-terminal NADP-linked domain"/>
    <property type="match status" value="1"/>
</dbReference>